<keyword evidence="2 7" id="KW-0813">Transport</keyword>
<feature type="domain" description="ABC transmembrane type-1" evidence="8">
    <location>
        <begin position="95"/>
        <end position="302"/>
    </location>
</feature>
<dbReference type="SUPFAM" id="SSF161098">
    <property type="entry name" value="MetI-like"/>
    <property type="match status" value="1"/>
</dbReference>
<proteinExistence type="inferred from homology"/>
<sequence length="315" mass="35334">MTTYIIRRILMTIPILIGISIISFGIMQFAPGEPTALDLDPQISPEDREEQLDAMGLNDPIPVQYVRWAGNILQGELGTSFITNRDVGSMIWERMPNTLVLMISSTIMTMVIAIPIGIISAMRQYSVRDYIFTFGSFVGVSIPNFWLGLMLIMFLSVQFGWFPVGGVSTLGGDFEILDRLHHLFLPALVLATADMAQMTRYTRTSMLEVKNQDYIRTARAKGFKERRVIYKHGLRNALMPLITMFGLLLPTFIGGSVIVEQIFTWPGIGQLFIDSTFQRDYPVIMALTMFGAGLVVIGNLIADILYAIADPRIEY</sequence>
<dbReference type="PANTHER" id="PTHR43163:SF6">
    <property type="entry name" value="DIPEPTIDE TRANSPORT SYSTEM PERMEASE PROTEIN DPPB-RELATED"/>
    <property type="match status" value="1"/>
</dbReference>
<dbReference type="OrthoDB" id="9773683at2"/>
<organism evidence="9 10">
    <name type="scientific">Salicibibacter kimchii</name>
    <dbReference type="NCBI Taxonomy" id="2099786"/>
    <lineage>
        <taxon>Bacteria</taxon>
        <taxon>Bacillati</taxon>
        <taxon>Bacillota</taxon>
        <taxon>Bacilli</taxon>
        <taxon>Bacillales</taxon>
        <taxon>Bacillaceae</taxon>
        <taxon>Salicibibacter</taxon>
    </lineage>
</organism>
<evidence type="ECO:0000256" key="7">
    <source>
        <dbReference type="RuleBase" id="RU363032"/>
    </source>
</evidence>
<reference evidence="9 10" key="1">
    <citation type="journal article" date="2018" name="J. Microbiol.">
        <title>Salicibibacter kimchii gen. nov., sp. nov., a moderately halophilic and alkalitolerant bacterium in the family Bacillaceae, isolated from kimchi.</title>
        <authorList>
            <person name="Jang J.Y."/>
            <person name="Oh Y.J."/>
            <person name="Lim S.K."/>
            <person name="Park H.K."/>
            <person name="Lee C."/>
            <person name="Kim J.Y."/>
            <person name="Lee M.A."/>
            <person name="Choi H.J."/>
        </authorList>
    </citation>
    <scope>NUCLEOTIDE SEQUENCE [LARGE SCALE GENOMIC DNA]</scope>
    <source>
        <strain evidence="9 10">NKC1-1</strain>
    </source>
</reference>
<dbReference type="AlphaFoldDB" id="A0A345BZY6"/>
<gene>
    <name evidence="9" type="ORF">DT065_11110</name>
</gene>
<feature type="transmembrane region" description="Helical" evidence="7">
    <location>
        <begin position="131"/>
        <end position="159"/>
    </location>
</feature>
<comment type="similarity">
    <text evidence="7">Belongs to the binding-protein-dependent transport system permease family.</text>
</comment>
<keyword evidence="6 7" id="KW-0472">Membrane</keyword>
<evidence type="ECO:0000313" key="10">
    <source>
        <dbReference type="Proteomes" id="UP000252100"/>
    </source>
</evidence>
<dbReference type="GO" id="GO:0055085">
    <property type="term" value="P:transmembrane transport"/>
    <property type="evidence" value="ECO:0007669"/>
    <property type="project" value="InterPro"/>
</dbReference>
<feature type="transmembrane region" description="Helical" evidence="7">
    <location>
        <begin position="99"/>
        <end position="119"/>
    </location>
</feature>
<dbReference type="Pfam" id="PF19300">
    <property type="entry name" value="BPD_transp_1_N"/>
    <property type="match status" value="1"/>
</dbReference>
<feature type="transmembrane region" description="Helical" evidence="7">
    <location>
        <begin position="237"/>
        <end position="263"/>
    </location>
</feature>
<dbReference type="GO" id="GO:0005886">
    <property type="term" value="C:plasma membrane"/>
    <property type="evidence" value="ECO:0007669"/>
    <property type="project" value="UniProtKB-SubCell"/>
</dbReference>
<name>A0A345BZY6_9BACI</name>
<evidence type="ECO:0000313" key="9">
    <source>
        <dbReference type="EMBL" id="AXF56517.1"/>
    </source>
</evidence>
<keyword evidence="4 7" id="KW-0812">Transmembrane</keyword>
<keyword evidence="5 7" id="KW-1133">Transmembrane helix</keyword>
<keyword evidence="10" id="KW-1185">Reference proteome</keyword>
<evidence type="ECO:0000259" key="8">
    <source>
        <dbReference type="PROSITE" id="PS50928"/>
    </source>
</evidence>
<evidence type="ECO:0000256" key="1">
    <source>
        <dbReference type="ARBA" id="ARBA00004651"/>
    </source>
</evidence>
<evidence type="ECO:0000256" key="2">
    <source>
        <dbReference type="ARBA" id="ARBA00022448"/>
    </source>
</evidence>
<comment type="subcellular location">
    <subcellularLocation>
        <location evidence="1 7">Cell membrane</location>
        <topology evidence="1 7">Multi-pass membrane protein</topology>
    </subcellularLocation>
</comment>
<dbReference type="Gene3D" id="1.10.3720.10">
    <property type="entry name" value="MetI-like"/>
    <property type="match status" value="1"/>
</dbReference>
<feature type="transmembrane region" description="Helical" evidence="7">
    <location>
        <begin position="283"/>
        <end position="309"/>
    </location>
</feature>
<dbReference type="Pfam" id="PF00528">
    <property type="entry name" value="BPD_transp_1"/>
    <property type="match status" value="1"/>
</dbReference>
<dbReference type="RefSeq" id="WP_114373371.1">
    <property type="nucleotide sequence ID" value="NZ_CP031092.1"/>
</dbReference>
<feature type="transmembrane region" description="Helical" evidence="7">
    <location>
        <begin position="179"/>
        <end position="196"/>
    </location>
</feature>
<dbReference type="PANTHER" id="PTHR43163">
    <property type="entry name" value="DIPEPTIDE TRANSPORT SYSTEM PERMEASE PROTEIN DPPB-RELATED"/>
    <property type="match status" value="1"/>
</dbReference>
<dbReference type="InterPro" id="IPR045621">
    <property type="entry name" value="BPD_transp_1_N"/>
</dbReference>
<dbReference type="Proteomes" id="UP000252100">
    <property type="component" value="Chromosome"/>
</dbReference>
<dbReference type="CDD" id="cd06261">
    <property type="entry name" value="TM_PBP2"/>
    <property type="match status" value="1"/>
</dbReference>
<evidence type="ECO:0000256" key="5">
    <source>
        <dbReference type="ARBA" id="ARBA00022989"/>
    </source>
</evidence>
<dbReference type="InterPro" id="IPR000515">
    <property type="entry name" value="MetI-like"/>
</dbReference>
<evidence type="ECO:0000256" key="3">
    <source>
        <dbReference type="ARBA" id="ARBA00022475"/>
    </source>
</evidence>
<dbReference type="PROSITE" id="PS50928">
    <property type="entry name" value="ABC_TM1"/>
    <property type="match status" value="1"/>
</dbReference>
<dbReference type="EMBL" id="CP031092">
    <property type="protein sequence ID" value="AXF56517.1"/>
    <property type="molecule type" value="Genomic_DNA"/>
</dbReference>
<protein>
    <submittedName>
        <fullName evidence="9">ABC transporter permease</fullName>
    </submittedName>
</protein>
<feature type="transmembrane region" description="Helical" evidence="7">
    <location>
        <begin position="9"/>
        <end position="30"/>
    </location>
</feature>
<keyword evidence="3" id="KW-1003">Cell membrane</keyword>
<evidence type="ECO:0000256" key="4">
    <source>
        <dbReference type="ARBA" id="ARBA00022692"/>
    </source>
</evidence>
<accession>A0A345BZY6</accession>
<dbReference type="KEGG" id="rue:DT065_11110"/>
<dbReference type="InterPro" id="IPR035906">
    <property type="entry name" value="MetI-like_sf"/>
</dbReference>
<evidence type="ECO:0000256" key="6">
    <source>
        <dbReference type="ARBA" id="ARBA00023136"/>
    </source>
</evidence>